<protein>
    <submittedName>
        <fullName evidence="2">Uncharacterized protein</fullName>
    </submittedName>
</protein>
<proteinExistence type="predicted"/>
<evidence type="ECO:0000313" key="3">
    <source>
        <dbReference type="Proteomes" id="UP000652761"/>
    </source>
</evidence>
<reference evidence="2" key="1">
    <citation type="submission" date="2017-07" db="EMBL/GenBank/DDBJ databases">
        <title>Taro Niue Genome Assembly and Annotation.</title>
        <authorList>
            <person name="Atibalentja N."/>
            <person name="Keating K."/>
            <person name="Fields C.J."/>
        </authorList>
    </citation>
    <scope>NUCLEOTIDE SEQUENCE</scope>
    <source>
        <strain evidence="2">Niue_2</strain>
        <tissue evidence="2">Leaf</tissue>
    </source>
</reference>
<gene>
    <name evidence="2" type="ORF">Taro_016373</name>
</gene>
<evidence type="ECO:0000256" key="1">
    <source>
        <dbReference type="SAM" id="MobiDB-lite"/>
    </source>
</evidence>
<feature type="non-terminal residue" evidence="2">
    <location>
        <position position="71"/>
    </location>
</feature>
<dbReference type="EMBL" id="NMUH01000723">
    <property type="protein sequence ID" value="MQL83879.1"/>
    <property type="molecule type" value="Genomic_DNA"/>
</dbReference>
<sequence>MHLPPCLAELRAKKHLKAKNIDEIKQLLLFSQPQRSTSFSGSRSSLLFANATTSARAKKQPPPTDQIKHFG</sequence>
<comment type="caution">
    <text evidence="2">The sequence shown here is derived from an EMBL/GenBank/DDBJ whole genome shotgun (WGS) entry which is preliminary data.</text>
</comment>
<dbReference type="AlphaFoldDB" id="A0A843UW30"/>
<dbReference type="Proteomes" id="UP000652761">
    <property type="component" value="Unassembled WGS sequence"/>
</dbReference>
<name>A0A843UW30_COLES</name>
<accession>A0A843UW30</accession>
<feature type="region of interest" description="Disordered" evidence="1">
    <location>
        <begin position="51"/>
        <end position="71"/>
    </location>
</feature>
<organism evidence="2 3">
    <name type="scientific">Colocasia esculenta</name>
    <name type="common">Wild taro</name>
    <name type="synonym">Arum esculentum</name>
    <dbReference type="NCBI Taxonomy" id="4460"/>
    <lineage>
        <taxon>Eukaryota</taxon>
        <taxon>Viridiplantae</taxon>
        <taxon>Streptophyta</taxon>
        <taxon>Embryophyta</taxon>
        <taxon>Tracheophyta</taxon>
        <taxon>Spermatophyta</taxon>
        <taxon>Magnoliopsida</taxon>
        <taxon>Liliopsida</taxon>
        <taxon>Araceae</taxon>
        <taxon>Aroideae</taxon>
        <taxon>Colocasieae</taxon>
        <taxon>Colocasia</taxon>
    </lineage>
</organism>
<keyword evidence="3" id="KW-1185">Reference proteome</keyword>
<evidence type="ECO:0000313" key="2">
    <source>
        <dbReference type="EMBL" id="MQL83879.1"/>
    </source>
</evidence>